<accession>A0A0F9F9D5</accession>
<dbReference type="AlphaFoldDB" id="A0A0F9F9D5"/>
<evidence type="ECO:0000313" key="1">
    <source>
        <dbReference type="EMBL" id="KKL82878.1"/>
    </source>
</evidence>
<comment type="caution">
    <text evidence="1">The sequence shown here is derived from an EMBL/GenBank/DDBJ whole genome shotgun (WGS) entry which is preliminary data.</text>
</comment>
<proteinExistence type="predicted"/>
<organism evidence="1">
    <name type="scientific">marine sediment metagenome</name>
    <dbReference type="NCBI Taxonomy" id="412755"/>
    <lineage>
        <taxon>unclassified sequences</taxon>
        <taxon>metagenomes</taxon>
        <taxon>ecological metagenomes</taxon>
    </lineage>
</organism>
<name>A0A0F9F9D5_9ZZZZ</name>
<protein>
    <submittedName>
        <fullName evidence="1">Uncharacterized protein</fullName>
    </submittedName>
</protein>
<reference evidence="1" key="1">
    <citation type="journal article" date="2015" name="Nature">
        <title>Complex archaea that bridge the gap between prokaryotes and eukaryotes.</title>
        <authorList>
            <person name="Spang A."/>
            <person name="Saw J.H."/>
            <person name="Jorgensen S.L."/>
            <person name="Zaremba-Niedzwiedzka K."/>
            <person name="Martijn J."/>
            <person name="Lind A.E."/>
            <person name="van Eijk R."/>
            <person name="Schleper C."/>
            <person name="Guy L."/>
            <person name="Ettema T.J."/>
        </authorList>
    </citation>
    <scope>NUCLEOTIDE SEQUENCE</scope>
</reference>
<dbReference type="EMBL" id="LAZR01022148">
    <property type="protein sequence ID" value="KKL82878.1"/>
    <property type="molecule type" value="Genomic_DNA"/>
</dbReference>
<gene>
    <name evidence="1" type="ORF">LCGC14_1980360</name>
</gene>
<sequence length="101" mass="11748">MTPNRPGRPSAQHRLERIAERVAERFWRRVDLAVESMTINGRAAFLQQLTDDELLARFRDPLLQQEMMADVERREGASGAGKLLDRVYEASLRQEKKIVER</sequence>